<dbReference type="AlphaFoldDB" id="A0A3B1BKM1"/>
<sequence>MTGALHLPREGIFFVSRGFTIPAPSFLKYILFIRSNGLHRSSGFAIKKFVHLSWNKSGESNVLTNTHTQELKMEEVPLT</sequence>
<protein>
    <submittedName>
        <fullName evidence="1">Uncharacterized protein</fullName>
    </submittedName>
</protein>
<name>A0A3B1BKM1_9ZZZZ</name>
<reference evidence="1" key="1">
    <citation type="submission" date="2018-06" db="EMBL/GenBank/DDBJ databases">
        <authorList>
            <person name="Zhirakovskaya E."/>
        </authorList>
    </citation>
    <scope>NUCLEOTIDE SEQUENCE</scope>
</reference>
<accession>A0A3B1BKM1</accession>
<proteinExistence type="predicted"/>
<evidence type="ECO:0000313" key="1">
    <source>
        <dbReference type="EMBL" id="VAX12683.1"/>
    </source>
</evidence>
<gene>
    <name evidence="1" type="ORF">MNBD_GAMMA24-221</name>
</gene>
<dbReference type="EMBL" id="UOFZ01000058">
    <property type="protein sequence ID" value="VAX12683.1"/>
    <property type="molecule type" value="Genomic_DNA"/>
</dbReference>
<organism evidence="1">
    <name type="scientific">hydrothermal vent metagenome</name>
    <dbReference type="NCBI Taxonomy" id="652676"/>
    <lineage>
        <taxon>unclassified sequences</taxon>
        <taxon>metagenomes</taxon>
        <taxon>ecological metagenomes</taxon>
    </lineage>
</organism>